<name>A0A8J5QPE3_ZIZPA</name>
<evidence type="ECO:0000256" key="1">
    <source>
        <dbReference type="SAM" id="MobiDB-lite"/>
    </source>
</evidence>
<dbReference type="Proteomes" id="UP000729402">
    <property type="component" value="Unassembled WGS sequence"/>
</dbReference>
<dbReference type="EMBL" id="JAAALK010002057">
    <property type="protein sequence ID" value="KAG8037948.1"/>
    <property type="molecule type" value="Genomic_DNA"/>
</dbReference>
<evidence type="ECO:0000313" key="2">
    <source>
        <dbReference type="EMBL" id="KAG8037948.1"/>
    </source>
</evidence>
<dbReference type="AlphaFoldDB" id="A0A8J5QPE3"/>
<organism evidence="2 3">
    <name type="scientific">Zizania palustris</name>
    <name type="common">Northern wild rice</name>
    <dbReference type="NCBI Taxonomy" id="103762"/>
    <lineage>
        <taxon>Eukaryota</taxon>
        <taxon>Viridiplantae</taxon>
        <taxon>Streptophyta</taxon>
        <taxon>Embryophyta</taxon>
        <taxon>Tracheophyta</taxon>
        <taxon>Spermatophyta</taxon>
        <taxon>Magnoliopsida</taxon>
        <taxon>Liliopsida</taxon>
        <taxon>Poales</taxon>
        <taxon>Poaceae</taxon>
        <taxon>BOP clade</taxon>
        <taxon>Oryzoideae</taxon>
        <taxon>Oryzeae</taxon>
        <taxon>Zizaniinae</taxon>
        <taxon>Zizania</taxon>
    </lineage>
</organism>
<sequence>MAVAWLQPQGTADSETPRVMWTQDDPTWKTTTFPAKKKTKRDDLPDFPGAPRRNLAIPSAQQSTRRSPSRPPDLLLTSSIPARREVVRRLARESASSPAWHRVSTAALGVPRGWMRASSEFSDAVKVGVPCSCSTGGGAPPAVAGER</sequence>
<feature type="region of interest" description="Disordered" evidence="1">
    <location>
        <begin position="1"/>
        <end position="80"/>
    </location>
</feature>
<proteinExistence type="predicted"/>
<reference evidence="2" key="1">
    <citation type="journal article" date="2021" name="bioRxiv">
        <title>Whole Genome Assembly and Annotation of Northern Wild Rice, Zizania palustris L., Supports a Whole Genome Duplication in the Zizania Genus.</title>
        <authorList>
            <person name="Haas M."/>
            <person name="Kono T."/>
            <person name="Macchietto M."/>
            <person name="Millas R."/>
            <person name="McGilp L."/>
            <person name="Shao M."/>
            <person name="Duquette J."/>
            <person name="Hirsch C.N."/>
            <person name="Kimball J."/>
        </authorList>
    </citation>
    <scope>NUCLEOTIDE SEQUENCE</scope>
    <source>
        <tissue evidence="2">Fresh leaf tissue</tissue>
    </source>
</reference>
<keyword evidence="3" id="KW-1185">Reference proteome</keyword>
<accession>A0A8J5QPE3</accession>
<reference evidence="2" key="2">
    <citation type="submission" date="2021-02" db="EMBL/GenBank/DDBJ databases">
        <authorList>
            <person name="Kimball J.A."/>
            <person name="Haas M.W."/>
            <person name="Macchietto M."/>
            <person name="Kono T."/>
            <person name="Duquette J."/>
            <person name="Shao M."/>
        </authorList>
    </citation>
    <scope>NUCLEOTIDE SEQUENCE</scope>
    <source>
        <tissue evidence="2">Fresh leaf tissue</tissue>
    </source>
</reference>
<protein>
    <submittedName>
        <fullName evidence="2">Uncharacterized protein</fullName>
    </submittedName>
</protein>
<evidence type="ECO:0000313" key="3">
    <source>
        <dbReference type="Proteomes" id="UP000729402"/>
    </source>
</evidence>
<comment type="caution">
    <text evidence="2">The sequence shown here is derived from an EMBL/GenBank/DDBJ whole genome shotgun (WGS) entry which is preliminary data.</text>
</comment>
<gene>
    <name evidence="2" type="ORF">GUJ93_ZPchr0024g29061</name>
</gene>